<feature type="region of interest" description="Disordered" evidence="7">
    <location>
        <begin position="1"/>
        <end position="58"/>
    </location>
</feature>
<feature type="region of interest" description="Disordered" evidence="7">
    <location>
        <begin position="684"/>
        <end position="718"/>
    </location>
</feature>
<dbReference type="SUPFAM" id="SSF52172">
    <property type="entry name" value="CheY-like"/>
    <property type="match status" value="1"/>
</dbReference>
<comment type="similarity">
    <text evidence="1">Belongs to the class-A beta-lactamase family.</text>
</comment>
<feature type="compositionally biased region" description="Basic and acidic residues" evidence="7">
    <location>
        <begin position="816"/>
        <end position="844"/>
    </location>
</feature>
<comment type="similarity">
    <text evidence="5">Belongs to the SSK1 family.</text>
</comment>
<feature type="compositionally biased region" description="Polar residues" evidence="7">
    <location>
        <begin position="250"/>
        <end position="260"/>
    </location>
</feature>
<evidence type="ECO:0000256" key="6">
    <source>
        <dbReference type="PROSITE-ProRule" id="PRU00169"/>
    </source>
</evidence>
<dbReference type="CDD" id="cd17546">
    <property type="entry name" value="REC_hyHK_CKI1_RcsC-like"/>
    <property type="match status" value="1"/>
</dbReference>
<dbReference type="GO" id="GO:0000156">
    <property type="term" value="F:phosphorelay response regulator activity"/>
    <property type="evidence" value="ECO:0007669"/>
    <property type="project" value="UniProtKB-ARBA"/>
</dbReference>
<feature type="domain" description="Response regulatory" evidence="8">
    <location>
        <begin position="609"/>
        <end position="771"/>
    </location>
</feature>
<dbReference type="PROSITE" id="PS50110">
    <property type="entry name" value="RESPONSE_REGULATORY"/>
    <property type="match status" value="1"/>
</dbReference>
<evidence type="ECO:0000313" key="9">
    <source>
        <dbReference type="EMBL" id="KXT10610.1"/>
    </source>
</evidence>
<evidence type="ECO:0000256" key="3">
    <source>
        <dbReference type="ARBA" id="ARBA00022801"/>
    </source>
</evidence>
<comment type="caution">
    <text evidence="9">The sequence shown here is derived from an EMBL/GenBank/DDBJ whole genome shotgun (WGS) entry which is preliminary data.</text>
</comment>
<dbReference type="AlphaFoldDB" id="A0A139I786"/>
<dbReference type="InterPro" id="IPR050789">
    <property type="entry name" value="Diverse_Enzym_Activities"/>
</dbReference>
<evidence type="ECO:0000256" key="5">
    <source>
        <dbReference type="ARBA" id="ARBA00093463"/>
    </source>
</evidence>
<evidence type="ECO:0000256" key="4">
    <source>
        <dbReference type="ARBA" id="ARBA00023012"/>
    </source>
</evidence>
<dbReference type="SUPFAM" id="SSF56601">
    <property type="entry name" value="beta-lactamase/transpeptidase-like"/>
    <property type="match status" value="1"/>
</dbReference>
<dbReference type="InterPro" id="IPR001789">
    <property type="entry name" value="Sig_transdc_resp-reg_receiver"/>
</dbReference>
<evidence type="ECO:0000256" key="2">
    <source>
        <dbReference type="ARBA" id="ARBA00022553"/>
    </source>
</evidence>
<dbReference type="FunFam" id="3.40.50.2300:FF:000146">
    <property type="entry name" value="Putative two-component response regulator SSK1p"/>
    <property type="match status" value="1"/>
</dbReference>
<feature type="compositionally biased region" description="Polar residues" evidence="7">
    <location>
        <begin position="110"/>
        <end position="120"/>
    </location>
</feature>
<feature type="compositionally biased region" description="Polar residues" evidence="7">
    <location>
        <begin position="194"/>
        <end position="206"/>
    </location>
</feature>
<dbReference type="Pfam" id="PF00144">
    <property type="entry name" value="Beta-lactamase"/>
    <property type="match status" value="1"/>
</dbReference>
<keyword evidence="10" id="KW-1185">Reference proteome</keyword>
<dbReference type="STRING" id="113226.A0A139I786"/>
<reference evidence="9 10" key="1">
    <citation type="submission" date="2015-07" db="EMBL/GenBank/DDBJ databases">
        <title>Comparative genomics of the Sigatoka disease complex on banana suggests a link between parallel evolutionary changes in Pseudocercospora fijiensis and Pseudocercospora eumusae and increased virulence on the banana host.</title>
        <authorList>
            <person name="Chang T.-C."/>
            <person name="Salvucci A."/>
            <person name="Crous P.W."/>
            <person name="Stergiopoulos I."/>
        </authorList>
    </citation>
    <scope>NUCLEOTIDE SEQUENCE [LARGE SCALE GENOMIC DNA]</scope>
    <source>
        <strain evidence="9 10">CBS 116634</strain>
    </source>
</reference>
<dbReference type="SMART" id="SM00448">
    <property type="entry name" value="REC"/>
    <property type="match status" value="1"/>
</dbReference>
<evidence type="ECO:0000259" key="8">
    <source>
        <dbReference type="PROSITE" id="PS50110"/>
    </source>
</evidence>
<dbReference type="InterPro" id="IPR012338">
    <property type="entry name" value="Beta-lactam/transpept-like"/>
</dbReference>
<sequence length="1274" mass="140147">MPRWSLRPILRRLSSRHSNTAESTQSDGSDTTAATSASPSPSPQPLPRKSSSLAKLREHFRAHAAAAAVIPELPPELSQRAASIASAGAPESEAEKGLVQSPFSDHKARSSTSFSQTLGDSESRLEKLEEEELPPPHQPATAVPELKLHVDELPPVNPRLVVEEPTPEASSNRVPGFQNPDFDRRRPSGEVSLLPQSNSNNRSASPGGSLRSIISEPAANRRQSLVESANATIVKALIDSPQRSERQPVSAASESVPSTSARRDYFPSSIPDMATVLRRKIWVKRPNQSATLVQIQEDDLVDDVRDMILRKYQNSLGKTFDSPDLTLTIVTRSDHAGPRSSRMLGPEEEMCMTIDTYYPGGQTVEEALIIDLPQKRTPRPSPRAFPHQSYHAMDDFRPHENGTDYFPPMPVTIQPALPPNTREHHNSVAGQDHPRSISVLNTGHVPALPSPGGRARGHRADREHRPKYGRQHTSSPTILSHGATANPAAAAPAITGAHLPLRTAGRPRVDSSASEAHHPNGVPAAPPLPTPPVSEAPPTGKNTSSPPTPNGTVPPAHGHRSVRPRKVRKPTPDKPQARKQSPLQIDPYNPNKELPSISTVLDSSVPPINVLIVEDNIINLRILEGLMKRLKVRWQTAMNGQIAVDKYKAGGFHLVLMDIQMPVMNGLQATKEIRRLERVNGIGVFSSTPGTPSENGPDRTGNPMDDKTKRNPEDDKLSMSEGLFKSPVIIVALTASSLQSDRHEALAAGCNDFLTKPVNFVWLERKVKEWGCMQALIDFDGWRKWKDYAAKEEENKTDEQKQKEREQAEKQKIKMEKMAKLQEKQRQKREEEAKEKERKKRESMSGEAQSPAPVTDPAQGAPVIAALAKDAAVTKMQNSNMSDAEEALAQGVKDGKIPFAIIAATNADGSFEYHHATGFQRYGTTDDPIQEDALIMLASQSKLITAIACMKMVELGHITLDDDVSPHMPELAAKKIITGFDPNDKPIFVDRKNPITLRRLLSHSSGVTYGMNPKVMKLELSSGRPSPLERKSATVPERYDFPMTFEPGTSWEYSPGLDWAGLLLHRLTGLTLEEFEKKYFWDPMNIKGLTFWPSEELKKTKQADLVIRADGGKFTPNGETPTLNTYSKECFGGHGMYAVISDYLKVLRSLLANDGKLLNPSSVDELFKPQLGADSEKDLNSFIKAWHTMVPGDIRRDIPVQYALGGLVFMEDDVGRRKKGTLSWGGLYNPFWIVDRTSGLAYTFGTQVLPTGDAGCKEMEGLMENAVYKMAGVA</sequence>
<feature type="region of interest" description="Disordered" evidence="7">
    <location>
        <begin position="442"/>
        <end position="488"/>
    </location>
</feature>
<dbReference type="GO" id="GO:0016787">
    <property type="term" value="F:hydrolase activity"/>
    <property type="evidence" value="ECO:0007669"/>
    <property type="project" value="UniProtKB-KW"/>
</dbReference>
<accession>A0A139I786</accession>
<organism evidence="9 10">
    <name type="scientific">Pseudocercospora musae</name>
    <dbReference type="NCBI Taxonomy" id="113226"/>
    <lineage>
        <taxon>Eukaryota</taxon>
        <taxon>Fungi</taxon>
        <taxon>Dikarya</taxon>
        <taxon>Ascomycota</taxon>
        <taxon>Pezizomycotina</taxon>
        <taxon>Dothideomycetes</taxon>
        <taxon>Dothideomycetidae</taxon>
        <taxon>Mycosphaerellales</taxon>
        <taxon>Mycosphaerellaceae</taxon>
        <taxon>Pseudocercospora</taxon>
    </lineage>
</organism>
<feature type="region of interest" description="Disordered" evidence="7">
    <location>
        <begin position="239"/>
        <end position="265"/>
    </location>
</feature>
<dbReference type="OrthoDB" id="21225at2759"/>
<feature type="region of interest" description="Disordered" evidence="7">
    <location>
        <begin position="78"/>
        <end position="141"/>
    </location>
</feature>
<keyword evidence="4" id="KW-0902">Two-component regulatory system</keyword>
<evidence type="ECO:0000313" key="10">
    <source>
        <dbReference type="Proteomes" id="UP000073492"/>
    </source>
</evidence>
<feature type="region of interest" description="Disordered" evidence="7">
    <location>
        <begin position="504"/>
        <end position="591"/>
    </location>
</feature>
<dbReference type="Pfam" id="PF00072">
    <property type="entry name" value="Response_reg"/>
    <property type="match status" value="1"/>
</dbReference>
<feature type="compositionally biased region" description="Pro residues" evidence="7">
    <location>
        <begin position="524"/>
        <end position="535"/>
    </location>
</feature>
<feature type="region of interest" description="Disordered" evidence="7">
    <location>
        <begin position="792"/>
        <end position="811"/>
    </location>
</feature>
<gene>
    <name evidence="9" type="ORF">AC579_7526</name>
</gene>
<protein>
    <recommendedName>
        <fullName evidence="8">Response regulatory domain-containing protein</fullName>
    </recommendedName>
</protein>
<dbReference type="EMBL" id="LFZO01000250">
    <property type="protein sequence ID" value="KXT10610.1"/>
    <property type="molecule type" value="Genomic_DNA"/>
</dbReference>
<name>A0A139I786_9PEZI</name>
<dbReference type="Gene3D" id="3.40.710.10">
    <property type="entry name" value="DD-peptidase/beta-lactamase superfamily"/>
    <property type="match status" value="1"/>
</dbReference>
<evidence type="ECO:0000256" key="7">
    <source>
        <dbReference type="SAM" id="MobiDB-lite"/>
    </source>
</evidence>
<feature type="compositionally biased region" description="Polar residues" evidence="7">
    <location>
        <begin position="685"/>
        <end position="694"/>
    </location>
</feature>
<feature type="compositionally biased region" description="Low complexity" evidence="7">
    <location>
        <begin position="23"/>
        <end position="39"/>
    </location>
</feature>
<keyword evidence="3" id="KW-0378">Hydrolase</keyword>
<dbReference type="PANTHER" id="PTHR43283:SF17">
    <property type="entry name" value="(LOVD), PUTATIVE (AFU_ORTHOLOGUE AFUA_5G00920)-RELATED"/>
    <property type="match status" value="1"/>
</dbReference>
<feature type="compositionally biased region" description="Basic and acidic residues" evidence="7">
    <location>
        <begin position="704"/>
        <end position="718"/>
    </location>
</feature>
<feature type="region of interest" description="Disordered" evidence="7">
    <location>
        <begin position="163"/>
        <end position="212"/>
    </location>
</feature>
<dbReference type="Gene3D" id="3.40.50.2300">
    <property type="match status" value="1"/>
</dbReference>
<proteinExistence type="inferred from homology"/>
<feature type="modified residue" description="4-aspartylphosphate" evidence="6">
    <location>
        <position position="658"/>
    </location>
</feature>
<dbReference type="InterPro" id="IPR001466">
    <property type="entry name" value="Beta-lactam-related"/>
</dbReference>
<evidence type="ECO:0000256" key="1">
    <source>
        <dbReference type="ARBA" id="ARBA00009009"/>
    </source>
</evidence>
<dbReference type="InterPro" id="IPR011006">
    <property type="entry name" value="CheY-like_superfamily"/>
</dbReference>
<dbReference type="PANTHER" id="PTHR43283">
    <property type="entry name" value="BETA-LACTAMASE-RELATED"/>
    <property type="match status" value="1"/>
</dbReference>
<keyword evidence="2 6" id="KW-0597">Phosphoprotein</keyword>
<feature type="compositionally biased region" description="Basic residues" evidence="7">
    <location>
        <begin position="557"/>
        <end position="569"/>
    </location>
</feature>
<dbReference type="Proteomes" id="UP000073492">
    <property type="component" value="Unassembled WGS sequence"/>
</dbReference>
<feature type="region of interest" description="Disordered" evidence="7">
    <location>
        <begin position="816"/>
        <end position="859"/>
    </location>
</feature>